<accession>A0AA36JL03</accession>
<organism evidence="5 6">
    <name type="scientific">Effrenium voratum</name>
    <dbReference type="NCBI Taxonomy" id="2562239"/>
    <lineage>
        <taxon>Eukaryota</taxon>
        <taxon>Sar</taxon>
        <taxon>Alveolata</taxon>
        <taxon>Dinophyceae</taxon>
        <taxon>Suessiales</taxon>
        <taxon>Symbiodiniaceae</taxon>
        <taxon>Effrenium</taxon>
    </lineage>
</organism>
<feature type="region of interest" description="Disordered" evidence="3">
    <location>
        <begin position="1067"/>
        <end position="1105"/>
    </location>
</feature>
<feature type="compositionally biased region" description="Low complexity" evidence="3">
    <location>
        <begin position="1124"/>
        <end position="1135"/>
    </location>
</feature>
<feature type="compositionally biased region" description="Basic and acidic residues" evidence="3">
    <location>
        <begin position="226"/>
        <end position="240"/>
    </location>
</feature>
<feature type="repeat" description="ARM" evidence="2">
    <location>
        <begin position="590"/>
        <end position="634"/>
    </location>
</feature>
<dbReference type="InterPro" id="IPR055142">
    <property type="entry name" value="ZER1-like_C"/>
</dbReference>
<feature type="region of interest" description="Disordered" evidence="3">
    <location>
        <begin position="190"/>
        <end position="249"/>
    </location>
</feature>
<comment type="caution">
    <text evidence="5">The sequence shown here is derived from an EMBL/GenBank/DDBJ whole genome shotgun (WGS) entry which is preliminary data.</text>
</comment>
<dbReference type="Gene3D" id="1.25.10.10">
    <property type="entry name" value="Leucine-rich Repeat Variant"/>
    <property type="match status" value="2"/>
</dbReference>
<evidence type="ECO:0000256" key="3">
    <source>
        <dbReference type="SAM" id="MobiDB-lite"/>
    </source>
</evidence>
<dbReference type="PANTHER" id="PTHR22895:SF0">
    <property type="entry name" value="ARMADILLO REPEAT-CONTAINING PROTEIN 6"/>
    <property type="match status" value="1"/>
</dbReference>
<dbReference type="Proteomes" id="UP001178507">
    <property type="component" value="Unassembled WGS sequence"/>
</dbReference>
<name>A0AA36JL03_9DINO</name>
<evidence type="ECO:0000256" key="2">
    <source>
        <dbReference type="PROSITE-ProRule" id="PRU00259"/>
    </source>
</evidence>
<feature type="compositionally biased region" description="Low complexity" evidence="3">
    <location>
        <begin position="202"/>
        <end position="214"/>
    </location>
</feature>
<feature type="region of interest" description="Disordered" evidence="3">
    <location>
        <begin position="1120"/>
        <end position="1139"/>
    </location>
</feature>
<dbReference type="EMBL" id="CAUJNA010003652">
    <property type="protein sequence ID" value="CAJ1406974.1"/>
    <property type="molecule type" value="Genomic_DNA"/>
</dbReference>
<keyword evidence="6" id="KW-1185">Reference proteome</keyword>
<feature type="domain" description="Protein zer-1 homolog-like C-terminal" evidence="4">
    <location>
        <begin position="500"/>
        <end position="687"/>
    </location>
</feature>
<protein>
    <recommendedName>
        <fullName evidence="4">Protein zer-1 homolog-like C-terminal domain-containing protein</fullName>
    </recommendedName>
</protein>
<dbReference type="InterPro" id="IPR011989">
    <property type="entry name" value="ARM-like"/>
</dbReference>
<dbReference type="Pfam" id="PF22964">
    <property type="entry name" value="ZER1-like_2nd"/>
    <property type="match status" value="1"/>
</dbReference>
<feature type="compositionally biased region" description="Low complexity" evidence="3">
    <location>
        <begin position="943"/>
        <end position="954"/>
    </location>
</feature>
<dbReference type="InterPro" id="IPR000225">
    <property type="entry name" value="Armadillo"/>
</dbReference>
<proteinExistence type="predicted"/>
<evidence type="ECO:0000256" key="1">
    <source>
        <dbReference type="ARBA" id="ARBA00022737"/>
    </source>
</evidence>
<gene>
    <name evidence="5" type="ORF">EVOR1521_LOCUS28793</name>
</gene>
<feature type="region of interest" description="Disordered" evidence="3">
    <location>
        <begin position="699"/>
        <end position="732"/>
    </location>
</feature>
<reference evidence="5" key="1">
    <citation type="submission" date="2023-08" db="EMBL/GenBank/DDBJ databases">
        <authorList>
            <person name="Chen Y."/>
            <person name="Shah S."/>
            <person name="Dougan E. K."/>
            <person name="Thang M."/>
            <person name="Chan C."/>
        </authorList>
    </citation>
    <scope>NUCLEOTIDE SEQUENCE</scope>
</reference>
<dbReference type="SMART" id="SM00185">
    <property type="entry name" value="ARM"/>
    <property type="match status" value="5"/>
</dbReference>
<dbReference type="InterPro" id="IPR016024">
    <property type="entry name" value="ARM-type_fold"/>
</dbReference>
<evidence type="ECO:0000313" key="5">
    <source>
        <dbReference type="EMBL" id="CAJ1406974.1"/>
    </source>
</evidence>
<feature type="region of interest" description="Disordered" evidence="3">
    <location>
        <begin position="769"/>
        <end position="806"/>
    </location>
</feature>
<feature type="compositionally biased region" description="Basic and acidic residues" evidence="3">
    <location>
        <begin position="1074"/>
        <end position="1083"/>
    </location>
</feature>
<keyword evidence="1" id="KW-0677">Repeat</keyword>
<dbReference type="PROSITE" id="PS50176">
    <property type="entry name" value="ARM_REPEAT"/>
    <property type="match status" value="1"/>
</dbReference>
<evidence type="ECO:0000259" key="4">
    <source>
        <dbReference type="Pfam" id="PF22964"/>
    </source>
</evidence>
<evidence type="ECO:0000313" key="6">
    <source>
        <dbReference type="Proteomes" id="UP001178507"/>
    </source>
</evidence>
<dbReference type="AlphaFoldDB" id="A0AA36JL03"/>
<sequence>MGGCASQPQDDVATPKGPKRYDVFISHHSSGLDDGEEQFDEFSQQFASWIAEMCDSLNLTTRFDPTNLSRILDERKLKSDVVGSRVLVGIVNRSALLDPNGMHQELQWADAANIPIVPFYNGDHHPPEEYSSWRDEFRFLKRAPVAYYRKTHLRVKDSLIVCLQEALQDSYKASGIHMPPALSDLLDRQADRAQQRQRKAMRAATLPASMSSKGTGKGGKAALSEHSPDDSPDKRFRFRDEDVDDERNTGGVGRLLKTLKDPMGWKDQEMRTALLQDEHEADDEEGRHVPLHHSIKPTGGILKGGPVDLTPARVSAAAQMTMDPKMQQGVVRVKEYLNGVSKDDVSQLPTILKILQLMQPNSEVATHALVMIFEFTRDAAKGRQIVAQNGGIKEIVNAMAAHADSMTLQMHGCGCLYALSCFRAGSLDKDNNSVDIAHVGGIGRLLFAMDSFPQCPEIQQWGTGALRHLAIEIGDNRREVRQDGEIQLTMRGINRRMITKSGGIELMVKSMVSFPHDLEIQENGCAALCNLMANRHDTKVRAARAGCIRAVISSMRNFPFEPELVQMACAVLRSLALGVPENKVSIVAQDGVRQLCEAMARHRTDADVNMQAIAALCNLTSHFSENKRAICEGGGLEMAVAALLLHPQSQELQQQGCGLLHNLACESSLRPLVLAAGALQVAEAALHHPSRSVQSLAQMLQRQLHTGQDRENTKVEATGPKPSKPQPKAGGVEELFAPRTQGVRVARSRALTRPQRKVMADVMASMRSNPREWLPRDGASASGEDGRESEVSSASGRSGRGKWDIKEQKRAAAYGIADLEGVSDGSHVSGDESGFGTAFAFVVRRGLAKGQGEGHDDATQDTRASRSNSFQMQLELDDEVPMYGANILPLTARNLKAQERIASEASEAAPSWSQKSGAMPVPALDAQSGIDIGTKDPVKDFDAVSASSGASEGGWIDDLEDPRLEKRSKRQRRAATAAPSSGIVDEIFGEVELEQRPQEKRQRPLQRKSSEFARALRKCGEVAPERFDESWEQALSARVLGGRSSSSLLNDLDGLTRIGRVSSNLRQRLGAKSSKSDQKAEVKEDLEEETDGPVHSEPRDGLGQAEVALLDALHLSKKKTIENSGASADAEGSGSRVRSREALRLEALSRQLEQKRAQQRRVHLL</sequence>
<dbReference type="SUPFAM" id="SSF48371">
    <property type="entry name" value="ARM repeat"/>
    <property type="match status" value="1"/>
</dbReference>
<feature type="region of interest" description="Disordered" evidence="3">
    <location>
        <begin position="941"/>
        <end position="981"/>
    </location>
</feature>
<dbReference type="PANTHER" id="PTHR22895">
    <property type="entry name" value="ARMADILLO REPEAT-CONTAINING PROTEIN 6"/>
    <property type="match status" value="1"/>
</dbReference>